<keyword evidence="4" id="KW-1185">Reference proteome</keyword>
<evidence type="ECO:0000256" key="1">
    <source>
        <dbReference type="SAM" id="MobiDB-lite"/>
    </source>
</evidence>
<evidence type="ECO:0008006" key="5">
    <source>
        <dbReference type="Google" id="ProtNLM"/>
    </source>
</evidence>
<accession>A0ABM8GTV5</accession>
<reference evidence="4" key="1">
    <citation type="journal article" date="2019" name="Int. J. Syst. Evol. Microbiol.">
        <title>The Global Catalogue of Microorganisms (GCM) 10K type strain sequencing project: providing services to taxonomists for standard genome sequencing and annotation.</title>
        <authorList>
            <consortium name="The Broad Institute Genomics Platform"/>
            <consortium name="The Broad Institute Genome Sequencing Center for Infectious Disease"/>
            <person name="Wu L."/>
            <person name="Ma J."/>
        </authorList>
    </citation>
    <scope>NUCLEOTIDE SEQUENCE [LARGE SCALE GENOMIC DNA]</scope>
    <source>
        <strain evidence="4">NBRC 108728</strain>
    </source>
</reference>
<feature type="transmembrane region" description="Helical" evidence="2">
    <location>
        <begin position="352"/>
        <end position="371"/>
    </location>
</feature>
<gene>
    <name evidence="3" type="ORF">GCM10025867_41340</name>
</gene>
<evidence type="ECO:0000256" key="2">
    <source>
        <dbReference type="SAM" id="Phobius"/>
    </source>
</evidence>
<organism evidence="3 4">
    <name type="scientific">Frondihabitans sucicola</name>
    <dbReference type="NCBI Taxonomy" id="1268041"/>
    <lineage>
        <taxon>Bacteria</taxon>
        <taxon>Bacillati</taxon>
        <taxon>Actinomycetota</taxon>
        <taxon>Actinomycetes</taxon>
        <taxon>Micrococcales</taxon>
        <taxon>Microbacteriaceae</taxon>
        <taxon>Frondihabitans</taxon>
    </lineage>
</organism>
<keyword evidence="2" id="KW-0472">Membrane</keyword>
<keyword evidence="2" id="KW-0812">Transmembrane</keyword>
<name>A0ABM8GTV5_9MICO</name>
<sequence>MSAAQAAPLPFAITSLRAGDTVLIGSSPVAGTGQPGQSIDVTLDGAASPIGYATVNDDGSWNANVFVRASAVGPHTLTATTEGTPAESTQVAVVVSATATSQRLVVTSPADHARVPSRTVTFTGTAPAGSRVLPSGDELGAVAEIAVGSAGTWSFTATFPVLSQNAVLTSTEVTFGGPDSDGTVFVPRLVTVALPAAAPAPVIVSPAAGATVATPAGSHVSVSGTATGGPAVAVFFLPVDAAAKAYANQQPGSIEATGIVVAGGAWTATTPLAPGVWTADAELLSAADAHASTTQILSLPSAARQFTLVAGAAVPPSSAPTPTPSASASPSDPTATGTATSGELAFTGSSPALPVAAGVLLLLAGFALVFLRRRARVRS</sequence>
<evidence type="ECO:0000313" key="3">
    <source>
        <dbReference type="EMBL" id="BDZ51893.1"/>
    </source>
</evidence>
<dbReference type="NCBIfam" id="TIGR01167">
    <property type="entry name" value="LPXTG_anchor"/>
    <property type="match status" value="1"/>
</dbReference>
<evidence type="ECO:0000313" key="4">
    <source>
        <dbReference type="Proteomes" id="UP001321486"/>
    </source>
</evidence>
<dbReference type="Proteomes" id="UP001321486">
    <property type="component" value="Chromosome"/>
</dbReference>
<protein>
    <recommendedName>
        <fullName evidence="5">Gram-positive cocci surface proteins LPxTG domain-containing protein</fullName>
    </recommendedName>
</protein>
<proteinExistence type="predicted"/>
<dbReference type="EMBL" id="AP027732">
    <property type="protein sequence ID" value="BDZ51893.1"/>
    <property type="molecule type" value="Genomic_DNA"/>
</dbReference>
<feature type="region of interest" description="Disordered" evidence="1">
    <location>
        <begin position="314"/>
        <end position="343"/>
    </location>
</feature>
<feature type="compositionally biased region" description="Low complexity" evidence="1">
    <location>
        <begin position="324"/>
        <end position="342"/>
    </location>
</feature>
<keyword evidence="2" id="KW-1133">Transmembrane helix</keyword>